<dbReference type="InterPro" id="IPR017974">
    <property type="entry name" value="Claudin_CS"/>
</dbReference>
<name>A0A926HZM3_9FIRM</name>
<keyword evidence="6" id="KW-1185">Reference proteome</keyword>
<reference evidence="5" key="1">
    <citation type="submission" date="2020-08" db="EMBL/GenBank/DDBJ databases">
        <title>Genome public.</title>
        <authorList>
            <person name="Liu C."/>
            <person name="Sun Q."/>
        </authorList>
    </citation>
    <scope>NUCLEOTIDE SEQUENCE</scope>
    <source>
        <strain evidence="5">H8</strain>
    </source>
</reference>
<organism evidence="5 6">
    <name type="scientific">Congzhengia minquanensis</name>
    <dbReference type="NCBI Taxonomy" id="2763657"/>
    <lineage>
        <taxon>Bacteria</taxon>
        <taxon>Bacillati</taxon>
        <taxon>Bacillota</taxon>
        <taxon>Clostridia</taxon>
        <taxon>Eubacteriales</taxon>
        <taxon>Oscillospiraceae</taxon>
        <taxon>Congzhengia</taxon>
    </lineage>
</organism>
<dbReference type="Pfam" id="PF07505">
    <property type="entry name" value="DUF5131"/>
    <property type="match status" value="1"/>
</dbReference>
<gene>
    <name evidence="5" type="ORF">H8698_08505</name>
</gene>
<dbReference type="PROSITE" id="PS01346">
    <property type="entry name" value="CLAUDIN"/>
    <property type="match status" value="1"/>
</dbReference>
<sequence length="240" mass="27687">MSVNWNLWHGCKKVSAGCENCYVYRSDAKYDRDASEVKQTASFDLPVKKKRDGSYKVAPGELVYTCFTSDFLLDAADVWRPQAWDMMRQRQDLHFMFFTKRPHRFLDCIPPDWGEGYKNVTVGCSVENAEQAKKRLEIFTNLPIQRKLIICSPLLSAMDLTPYLNGIKQVAVGGESGENARVCDFDWVLDIRRQCIEAGVPFHFQQTGARLKKDGKLYKIKRKFQHAQARRANLEYSGER</sequence>
<evidence type="ECO:0000256" key="1">
    <source>
        <dbReference type="ARBA" id="ARBA00004141"/>
    </source>
</evidence>
<dbReference type="RefSeq" id="WP_249312803.1">
    <property type="nucleotide sequence ID" value="NZ_JACRSU010000003.1"/>
</dbReference>
<proteinExistence type="predicted"/>
<keyword evidence="2" id="KW-0812">Transmembrane</keyword>
<comment type="caution">
    <text evidence="5">The sequence shown here is derived from an EMBL/GenBank/DDBJ whole genome shotgun (WGS) entry which is preliminary data.</text>
</comment>
<keyword evidence="3" id="KW-1133">Transmembrane helix</keyword>
<evidence type="ECO:0000313" key="6">
    <source>
        <dbReference type="Proteomes" id="UP000611762"/>
    </source>
</evidence>
<protein>
    <submittedName>
        <fullName evidence="5">DUF5131 family protein</fullName>
    </submittedName>
</protein>
<evidence type="ECO:0000313" key="5">
    <source>
        <dbReference type="EMBL" id="MBC8541011.1"/>
    </source>
</evidence>
<dbReference type="Proteomes" id="UP000611762">
    <property type="component" value="Unassembled WGS sequence"/>
</dbReference>
<dbReference type="GO" id="GO:0016020">
    <property type="term" value="C:membrane"/>
    <property type="evidence" value="ECO:0007669"/>
    <property type="project" value="UniProtKB-SubCell"/>
</dbReference>
<dbReference type="EMBL" id="JACRSU010000003">
    <property type="protein sequence ID" value="MBC8541011.1"/>
    <property type="molecule type" value="Genomic_DNA"/>
</dbReference>
<evidence type="ECO:0000256" key="4">
    <source>
        <dbReference type="ARBA" id="ARBA00023136"/>
    </source>
</evidence>
<evidence type="ECO:0000256" key="3">
    <source>
        <dbReference type="ARBA" id="ARBA00022989"/>
    </source>
</evidence>
<comment type="subcellular location">
    <subcellularLocation>
        <location evidence="1">Membrane</location>
        <topology evidence="1">Multi-pass membrane protein</topology>
    </subcellularLocation>
</comment>
<dbReference type="AlphaFoldDB" id="A0A926HZM3"/>
<dbReference type="InterPro" id="IPR011101">
    <property type="entry name" value="DUF5131"/>
</dbReference>
<accession>A0A926HZM3</accession>
<keyword evidence="4" id="KW-0472">Membrane</keyword>
<evidence type="ECO:0000256" key="2">
    <source>
        <dbReference type="ARBA" id="ARBA00022692"/>
    </source>
</evidence>